<keyword evidence="3" id="KW-1185">Reference proteome</keyword>
<reference evidence="2" key="1">
    <citation type="submission" date="2021-09" db="EMBL/GenBank/DDBJ databases">
        <authorList>
            <consortium name="AG Swart"/>
            <person name="Singh M."/>
            <person name="Singh A."/>
            <person name="Seah K."/>
            <person name="Emmerich C."/>
        </authorList>
    </citation>
    <scope>NUCLEOTIDE SEQUENCE</scope>
    <source>
        <strain evidence="2">ATCC30299</strain>
    </source>
</reference>
<evidence type="ECO:0000313" key="3">
    <source>
        <dbReference type="Proteomes" id="UP001162131"/>
    </source>
</evidence>
<feature type="domain" description="DDE-1" evidence="1">
    <location>
        <begin position="99"/>
        <end position="269"/>
    </location>
</feature>
<dbReference type="GO" id="GO:0003676">
    <property type="term" value="F:nucleic acid binding"/>
    <property type="evidence" value="ECO:0007669"/>
    <property type="project" value="InterPro"/>
</dbReference>
<dbReference type="InterPro" id="IPR004875">
    <property type="entry name" value="DDE_SF_endonuclease_dom"/>
</dbReference>
<dbReference type="Proteomes" id="UP001162131">
    <property type="component" value="Unassembled WGS sequence"/>
</dbReference>
<organism evidence="2 3">
    <name type="scientific">Blepharisma stoltei</name>
    <dbReference type="NCBI Taxonomy" id="1481888"/>
    <lineage>
        <taxon>Eukaryota</taxon>
        <taxon>Sar</taxon>
        <taxon>Alveolata</taxon>
        <taxon>Ciliophora</taxon>
        <taxon>Postciliodesmatophora</taxon>
        <taxon>Heterotrichea</taxon>
        <taxon>Heterotrichida</taxon>
        <taxon>Blepharismidae</taxon>
        <taxon>Blepharisma</taxon>
    </lineage>
</organism>
<sequence>MGLARFGCGDKWWQGFRTRNNLSFRKINASSIKPIEKEAELVRQYLDDLASLLPQFVPSNIYNFDETRFDWDVKSKFTYDFKGTQRILGLQSAKMNHFITVMLMIRADGEKNACLLIFQEKNGQIPNLVRERLNIPENVIIKSNKSGYISDQILNDYLRTILRRENQLLIYDQAGSHKTIMISNAISDLDATKIVIPGGCTKYLQPLDALVIANFKSKTTDFRIKFQTEQIERRSKRTGNLKALDRQQLINIASKAWDAVSPQLVRKSFELTGSYGVNHPKIFSHQVNMKKLII</sequence>
<evidence type="ECO:0000259" key="1">
    <source>
        <dbReference type="Pfam" id="PF03184"/>
    </source>
</evidence>
<evidence type="ECO:0000313" key="2">
    <source>
        <dbReference type="EMBL" id="CAG9314839.1"/>
    </source>
</evidence>
<accession>A0AAU9IHA4</accession>
<gene>
    <name evidence="2" type="ORF">BSTOLATCC_MIC11868</name>
</gene>
<name>A0AAU9IHA4_9CILI</name>
<dbReference type="Pfam" id="PF03184">
    <property type="entry name" value="DDE_1"/>
    <property type="match status" value="1"/>
</dbReference>
<dbReference type="EMBL" id="CAJZBQ010000012">
    <property type="protein sequence ID" value="CAG9314839.1"/>
    <property type="molecule type" value="Genomic_DNA"/>
</dbReference>
<dbReference type="AlphaFoldDB" id="A0AAU9IHA4"/>
<protein>
    <recommendedName>
        <fullName evidence="1">DDE-1 domain-containing protein</fullName>
    </recommendedName>
</protein>
<proteinExistence type="predicted"/>
<comment type="caution">
    <text evidence="2">The sequence shown here is derived from an EMBL/GenBank/DDBJ whole genome shotgun (WGS) entry which is preliminary data.</text>
</comment>